<keyword evidence="4" id="KW-1185">Reference proteome</keyword>
<proteinExistence type="predicted"/>
<dbReference type="Gene3D" id="2.170.140.10">
    <property type="entry name" value="Chitin binding domain"/>
    <property type="match status" value="1"/>
</dbReference>
<feature type="domain" description="Chitin-binding type-2" evidence="1">
    <location>
        <begin position="1"/>
        <end position="56"/>
    </location>
</feature>
<dbReference type="EMBL" id="CAJOBC010002605">
    <property type="protein sequence ID" value="CAF3741540.1"/>
    <property type="molecule type" value="Genomic_DNA"/>
</dbReference>
<evidence type="ECO:0000259" key="1">
    <source>
        <dbReference type="PROSITE" id="PS50940"/>
    </source>
</evidence>
<dbReference type="GO" id="GO:0005576">
    <property type="term" value="C:extracellular region"/>
    <property type="evidence" value="ECO:0007669"/>
    <property type="project" value="InterPro"/>
</dbReference>
<dbReference type="SUPFAM" id="SSF57625">
    <property type="entry name" value="Invertebrate chitin-binding proteins"/>
    <property type="match status" value="1"/>
</dbReference>
<evidence type="ECO:0000313" key="3">
    <source>
        <dbReference type="EMBL" id="CAF3741540.1"/>
    </source>
</evidence>
<dbReference type="InterPro" id="IPR036508">
    <property type="entry name" value="Chitin-bd_dom_sf"/>
</dbReference>
<dbReference type="OrthoDB" id="6020543at2759"/>
<evidence type="ECO:0000313" key="2">
    <source>
        <dbReference type="EMBL" id="CAF0968228.1"/>
    </source>
</evidence>
<dbReference type="InterPro" id="IPR002557">
    <property type="entry name" value="Chitin-bd_dom"/>
</dbReference>
<name>A0A814E7N6_9BILA</name>
<dbReference type="Proteomes" id="UP000681722">
    <property type="component" value="Unassembled WGS sequence"/>
</dbReference>
<sequence>MNRKQNGELFENTNDIHTFYQCSNGNIYLLSCPLPLVWYQQYQRCDRGESEASCQANIDRAEELCSAEISLVRPVGIIPQTGEKPAKPVKNWRKNREVFENRFSERISPEVK</sequence>
<organism evidence="2 4">
    <name type="scientific">Didymodactylos carnosus</name>
    <dbReference type="NCBI Taxonomy" id="1234261"/>
    <lineage>
        <taxon>Eukaryota</taxon>
        <taxon>Metazoa</taxon>
        <taxon>Spiralia</taxon>
        <taxon>Gnathifera</taxon>
        <taxon>Rotifera</taxon>
        <taxon>Eurotatoria</taxon>
        <taxon>Bdelloidea</taxon>
        <taxon>Philodinida</taxon>
        <taxon>Philodinidae</taxon>
        <taxon>Didymodactylos</taxon>
    </lineage>
</organism>
<comment type="caution">
    <text evidence="2">The sequence shown here is derived from an EMBL/GenBank/DDBJ whole genome shotgun (WGS) entry which is preliminary data.</text>
</comment>
<dbReference type="Pfam" id="PF01607">
    <property type="entry name" value="CBM_14"/>
    <property type="match status" value="1"/>
</dbReference>
<dbReference type="Proteomes" id="UP000663829">
    <property type="component" value="Unassembled WGS sequence"/>
</dbReference>
<gene>
    <name evidence="2" type="ORF">GPM918_LOCUS12092</name>
    <name evidence="3" type="ORF">SRO942_LOCUS12093</name>
</gene>
<dbReference type="EMBL" id="CAJNOQ010002605">
    <property type="protein sequence ID" value="CAF0968228.1"/>
    <property type="molecule type" value="Genomic_DNA"/>
</dbReference>
<dbReference type="PROSITE" id="PS50940">
    <property type="entry name" value="CHIT_BIND_II"/>
    <property type="match status" value="1"/>
</dbReference>
<evidence type="ECO:0000313" key="4">
    <source>
        <dbReference type="Proteomes" id="UP000663829"/>
    </source>
</evidence>
<protein>
    <recommendedName>
        <fullName evidence="1">Chitin-binding type-2 domain-containing protein</fullName>
    </recommendedName>
</protein>
<dbReference type="GO" id="GO:0008061">
    <property type="term" value="F:chitin binding"/>
    <property type="evidence" value="ECO:0007669"/>
    <property type="project" value="InterPro"/>
</dbReference>
<accession>A0A814E7N6</accession>
<reference evidence="2" key="1">
    <citation type="submission" date="2021-02" db="EMBL/GenBank/DDBJ databases">
        <authorList>
            <person name="Nowell W R."/>
        </authorList>
    </citation>
    <scope>NUCLEOTIDE SEQUENCE</scope>
</reference>
<dbReference type="AlphaFoldDB" id="A0A814E7N6"/>